<dbReference type="STRING" id="1497955.HMPREF1872_01016"/>
<gene>
    <name evidence="1" type="ORF">HMPREF1872_01016</name>
</gene>
<comment type="caution">
    <text evidence="1">The sequence shown here is derived from an EMBL/GenBank/DDBJ whole genome shotgun (WGS) entry which is preliminary data.</text>
</comment>
<reference evidence="2" key="1">
    <citation type="submission" date="2016-01" db="EMBL/GenBank/DDBJ databases">
        <authorList>
            <person name="Mitreva M."/>
            <person name="Pepin K.H."/>
            <person name="Mihindukulasuriya K.A."/>
            <person name="Fulton R."/>
            <person name="Fronick C."/>
            <person name="O'Laughlin M."/>
            <person name="Miner T."/>
            <person name="Herter B."/>
            <person name="Rosa B.A."/>
            <person name="Cordes M."/>
            <person name="Tomlinson C."/>
            <person name="Wollam A."/>
            <person name="Palsikar V.B."/>
            <person name="Mardis E.R."/>
            <person name="Wilson R.K."/>
        </authorList>
    </citation>
    <scope>NUCLEOTIDE SEQUENCE [LARGE SCALE GENOMIC DNA]</scope>
    <source>
        <strain evidence="2">KA00274</strain>
    </source>
</reference>
<keyword evidence="2" id="KW-1185">Reference proteome</keyword>
<evidence type="ECO:0000313" key="2">
    <source>
        <dbReference type="Proteomes" id="UP000070080"/>
    </source>
</evidence>
<protein>
    <submittedName>
        <fullName evidence="1">Uncharacterized protein</fullName>
    </submittedName>
</protein>
<proteinExistence type="predicted"/>
<evidence type="ECO:0000313" key="1">
    <source>
        <dbReference type="EMBL" id="KXB40204.1"/>
    </source>
</evidence>
<sequence>MQTLAKQSKKLGLDFIVAATRLYACAPKLGIKRYKQPLKAKALSEEHKDTDKLVNNNWLKGPH</sequence>
<dbReference type="AlphaFoldDB" id="A0A133YAL9"/>
<dbReference type="EMBL" id="LSCV01000031">
    <property type="protein sequence ID" value="KXB40204.1"/>
    <property type="molecule type" value="Genomic_DNA"/>
</dbReference>
<name>A0A133YAL9_9FIRM</name>
<dbReference type="RefSeq" id="WP_066714427.1">
    <property type="nucleotide sequence ID" value="NZ_JARFNM010000001.1"/>
</dbReference>
<dbReference type="Proteomes" id="UP000070080">
    <property type="component" value="Unassembled WGS sequence"/>
</dbReference>
<organism evidence="1 2">
    <name type="scientific">Amygdalobacter nucleatus</name>
    <dbReference type="NCBI Taxonomy" id="3029274"/>
    <lineage>
        <taxon>Bacteria</taxon>
        <taxon>Bacillati</taxon>
        <taxon>Bacillota</taxon>
        <taxon>Clostridia</taxon>
        <taxon>Eubacteriales</taxon>
        <taxon>Oscillospiraceae</taxon>
        <taxon>Amygdalobacter</taxon>
    </lineage>
</organism>
<accession>A0A133YAL9</accession>